<accession>E0VJU8</accession>
<dbReference type="PANTHER" id="PTHR14663">
    <property type="entry name" value="METHYLTRANSFERASE NSUN7-RELATED"/>
    <property type="match status" value="1"/>
</dbReference>
<dbReference type="RefSeq" id="XP_002426392.1">
    <property type="nucleotide sequence ID" value="XM_002426347.1"/>
</dbReference>
<dbReference type="InterPro" id="IPR042620">
    <property type="entry name" value="NSUN7"/>
</dbReference>
<protein>
    <recommendedName>
        <fullName evidence="6">SAM-dependent MTase RsmB/NOP-type domain-containing protein</fullName>
    </recommendedName>
</protein>
<evidence type="ECO:0000313" key="5">
    <source>
        <dbReference type="Proteomes" id="UP000009046"/>
    </source>
</evidence>
<dbReference type="EnsemblMetazoa" id="PHUM250960-RA">
    <property type="protein sequence ID" value="PHUM250960-PA"/>
    <property type="gene ID" value="PHUM250960"/>
</dbReference>
<reference evidence="3" key="2">
    <citation type="submission" date="2007-04" db="EMBL/GenBank/DDBJ databases">
        <title>The genome of the human body louse.</title>
        <authorList>
            <consortium name="The Human Body Louse Genome Consortium"/>
            <person name="Kirkness E."/>
            <person name="Walenz B."/>
            <person name="Hass B."/>
            <person name="Bruggner R."/>
            <person name="Strausberg R."/>
        </authorList>
    </citation>
    <scope>NUCLEOTIDE SEQUENCE</scope>
    <source>
        <strain evidence="3">USDA</strain>
    </source>
</reference>
<feature type="region of interest" description="Disordered" evidence="2">
    <location>
        <begin position="577"/>
        <end position="601"/>
    </location>
</feature>
<dbReference type="VEuPathDB" id="VectorBase:PHUM250960"/>
<dbReference type="EMBL" id="DS235229">
    <property type="protein sequence ID" value="EEB13654.1"/>
    <property type="molecule type" value="Genomic_DNA"/>
</dbReference>
<dbReference type="InParanoid" id="E0VJU8"/>
<dbReference type="HOGENOM" id="CLU_289233_0_0_1"/>
<reference evidence="3" key="1">
    <citation type="submission" date="2007-04" db="EMBL/GenBank/DDBJ databases">
        <title>Annotation of Pediculus humanus corporis strain USDA.</title>
        <authorList>
            <person name="Kirkness E."/>
            <person name="Hannick L."/>
            <person name="Hass B."/>
            <person name="Bruggner R."/>
            <person name="Lawson D."/>
            <person name="Bidwell S."/>
            <person name="Joardar V."/>
            <person name="Caler E."/>
            <person name="Walenz B."/>
            <person name="Inman J."/>
            <person name="Schobel S."/>
            <person name="Galinsky K."/>
            <person name="Amedeo P."/>
            <person name="Strausberg R."/>
        </authorList>
    </citation>
    <scope>NUCLEOTIDE SEQUENCE</scope>
    <source>
        <strain evidence="3">USDA</strain>
    </source>
</reference>
<evidence type="ECO:0000256" key="2">
    <source>
        <dbReference type="SAM" id="MobiDB-lite"/>
    </source>
</evidence>
<sequence>MPPDTNAEEEEKPKWENVVIDQPELKKAKISGIPYTGSEGSLVPSQSSDFEWNSIDIAKAGDLLLLPPDKTPDFQDEEEMRRIFSLIYDVFRYKCILCKALEEINFFQKYPEHENNKSLVWLLFYDLYKRRFLPRVHADVLISSEVFEKLGLDIVEKNLWNSRVKLAASLARLRIKNNALRLNQLLPLHLRDERFVSIDSSPVTGWLNTFKKSKKEICDNIEKLGFRLQNKHETVLTKNDFRFDNLCPKVLLCHPIQRPELAQSSLIKNYSIILQDRAFCIGPALLGKVLTENPLRGTIAQTHVNTPRATAYLANIIVDNDRLEKLVAFGAGDKLLEYQTYIHELGINNCEIYAERFADLHPEAAVLENLVAVLATPPNSYTGVTDPVDLICSRGGDMDMLKGLTQTEIKENSLGYLQEQKETLKYCMSLPQVQIILYETHSISPQENFEMVSNVIETMNGLAKEKHEEEHRLALEKEEAEEKMNKPVFIPGKPSSREQKDKENQEVKISVLPVEIEVPPCDLFEVAPLPEFYNHGSTCFSEEGCFIAKIQRKEIISLDAKYMIKIAEARGLFGSEMGKKKPTGMKIQKKQEKRRHSSAKIKNKKAKLEIDRLAAPTQSTIIKSKRESSPIIWSKQSSCPRHESHSSDTESKVIKSRKKLLKIWWQETYKLVLKKLLHKKKKNAKSKGGVGGVGGSSSNVRIPRLKLPRHDKRQRKQQPFPLRKAIIDFETPNETLIIDYILNTFDNYQDDVYVIVNNINVDNKNYLIPKLVDRKNSRSKKSQDESVRRLSKPTPRRLTNQDNFSSEIKARFWRYATAKSVEDLIRALKKKRKGKRLFKVEDYFFFKDEDLYIPESSQKRIFLTNSGEKIEEVFENQTIEQDQQKLIGKNKKSFITTMAASAAAVANDTTLIPDFEIIKPYKNKDVLRITSYGAVSDKSLPSPALSASINSTYNNFDVHDGFGAFQKCIDSASVIFKKIDEVVEENKIIDIKEPQRQDIILSAKYISGPQISSQDKKFIQTLQNKLEKLQQTYKNSCKQRRPSQERIRKLSTPKGKFNSNQ</sequence>
<reference evidence="4" key="3">
    <citation type="submission" date="2020-05" db="UniProtKB">
        <authorList>
            <consortium name="EnsemblMetazoa"/>
        </authorList>
    </citation>
    <scope>IDENTIFICATION</scope>
    <source>
        <strain evidence="4">USDA</strain>
    </source>
</reference>
<gene>
    <name evidence="4" type="primary">8235051</name>
    <name evidence="3" type="ORF">Phum_PHUM250960</name>
</gene>
<evidence type="ECO:0000256" key="1">
    <source>
        <dbReference type="SAM" id="Coils"/>
    </source>
</evidence>
<evidence type="ECO:0008006" key="6">
    <source>
        <dbReference type="Google" id="ProtNLM"/>
    </source>
</evidence>
<feature type="coiled-coil region" evidence="1">
    <location>
        <begin position="459"/>
        <end position="486"/>
    </location>
</feature>
<feature type="compositionally biased region" description="Basic and acidic residues" evidence="2">
    <location>
        <begin position="774"/>
        <end position="788"/>
    </location>
</feature>
<evidence type="ECO:0000313" key="3">
    <source>
        <dbReference type="EMBL" id="EEB13654.1"/>
    </source>
</evidence>
<keyword evidence="5" id="KW-1185">Reference proteome</keyword>
<name>E0VJU8_PEDHC</name>
<feature type="compositionally biased region" description="Basic residues" evidence="2">
    <location>
        <begin position="580"/>
        <end position="601"/>
    </location>
</feature>
<dbReference type="KEGG" id="phu:Phum_PHUM250960"/>
<feature type="region of interest" description="Disordered" evidence="2">
    <location>
        <begin position="1033"/>
        <end position="1061"/>
    </location>
</feature>
<dbReference type="STRING" id="121224.E0VJU8"/>
<dbReference type="AlphaFoldDB" id="E0VJU8"/>
<dbReference type="InterPro" id="IPR029063">
    <property type="entry name" value="SAM-dependent_MTases_sf"/>
</dbReference>
<keyword evidence="1" id="KW-0175">Coiled coil</keyword>
<organism>
    <name type="scientific">Pediculus humanus subsp. corporis</name>
    <name type="common">Body louse</name>
    <dbReference type="NCBI Taxonomy" id="121224"/>
    <lineage>
        <taxon>Eukaryota</taxon>
        <taxon>Metazoa</taxon>
        <taxon>Ecdysozoa</taxon>
        <taxon>Arthropoda</taxon>
        <taxon>Hexapoda</taxon>
        <taxon>Insecta</taxon>
        <taxon>Pterygota</taxon>
        <taxon>Neoptera</taxon>
        <taxon>Paraneoptera</taxon>
        <taxon>Psocodea</taxon>
        <taxon>Troctomorpha</taxon>
        <taxon>Phthiraptera</taxon>
        <taxon>Anoplura</taxon>
        <taxon>Pediculidae</taxon>
        <taxon>Pediculus</taxon>
    </lineage>
</organism>
<dbReference type="GeneID" id="8235051"/>
<evidence type="ECO:0000313" key="4">
    <source>
        <dbReference type="EnsemblMetazoa" id="PHUM250960-PA"/>
    </source>
</evidence>
<dbReference type="OrthoDB" id="6817893at2759"/>
<feature type="region of interest" description="Disordered" evidence="2">
    <location>
        <begin position="774"/>
        <end position="801"/>
    </location>
</feature>
<dbReference type="PANTHER" id="PTHR14663:SF2">
    <property type="entry name" value="METHYLTRANSFERASE NSUN7-RELATED"/>
    <property type="match status" value="1"/>
</dbReference>
<dbReference type="Proteomes" id="UP000009046">
    <property type="component" value="Unassembled WGS sequence"/>
</dbReference>
<proteinExistence type="predicted"/>
<dbReference type="EMBL" id="AAZO01002909">
    <property type="status" value="NOT_ANNOTATED_CDS"/>
    <property type="molecule type" value="Genomic_DNA"/>
</dbReference>
<dbReference type="CTD" id="8235051"/>
<dbReference type="eggNOG" id="ENOG502QQM3">
    <property type="taxonomic scope" value="Eukaryota"/>
</dbReference>
<dbReference type="Gene3D" id="3.40.50.150">
    <property type="entry name" value="Vaccinia Virus protein VP39"/>
    <property type="match status" value="1"/>
</dbReference>